<reference evidence="7" key="1">
    <citation type="submission" date="2025-08" db="UniProtKB">
        <authorList>
            <consortium name="Ensembl"/>
        </authorList>
    </citation>
    <scope>IDENTIFICATION</scope>
</reference>
<dbReference type="PROSITE" id="PS00018">
    <property type="entry name" value="EF_HAND_1"/>
    <property type="match status" value="3"/>
</dbReference>
<dbReference type="InterPro" id="IPR002048">
    <property type="entry name" value="EF_hand_dom"/>
</dbReference>
<evidence type="ECO:0000256" key="4">
    <source>
        <dbReference type="ARBA" id="ARBA00022837"/>
    </source>
</evidence>
<dbReference type="InParanoid" id="A0A3Q3MX41"/>
<dbReference type="SUPFAM" id="SSF47473">
    <property type="entry name" value="EF-hand"/>
    <property type="match status" value="1"/>
</dbReference>
<keyword evidence="8" id="KW-1185">Reference proteome</keyword>
<keyword evidence="3" id="KW-0677">Repeat</keyword>
<dbReference type="Pfam" id="PF13499">
    <property type="entry name" value="EF-hand_7"/>
    <property type="match status" value="1"/>
</dbReference>
<dbReference type="SMART" id="SM00054">
    <property type="entry name" value="EFh"/>
    <property type="match status" value="3"/>
</dbReference>
<evidence type="ECO:0000256" key="2">
    <source>
        <dbReference type="ARBA" id="ARBA00022723"/>
    </source>
</evidence>
<dbReference type="Proteomes" id="UP000261660">
    <property type="component" value="Unplaced"/>
</dbReference>
<evidence type="ECO:0000313" key="7">
    <source>
        <dbReference type="Ensembl" id="ENSLBEP00000025785.1"/>
    </source>
</evidence>
<sequence length="210" mass="24124">MGQNQQAQYQDVELELISIQDLYKSFIKECPSGSLYLHEFKKMFGVQTGTPESDYMDNIFRAFDMNNDNTMDFIEYVAALNLVLRGKLEDKLRWSFKVFDSDDNGYLDRSELRKIVKIIYRIKKGSVLDATGTVTLTSDQVCECIFREVDVNSDGEITLEEFVVGAQKSPWLQSFLTLDVNPNGYVHKFIENSSYSLNQFVCAFSVFICV</sequence>
<dbReference type="GeneTree" id="ENSGT00940000157530"/>
<dbReference type="CDD" id="cd00051">
    <property type="entry name" value="EFh"/>
    <property type="match status" value="2"/>
</dbReference>
<dbReference type="GO" id="GO:0120199">
    <property type="term" value="C:cone photoreceptor outer segment"/>
    <property type="evidence" value="ECO:0007669"/>
    <property type="project" value="TreeGrafter"/>
</dbReference>
<proteinExistence type="predicted"/>
<dbReference type="InterPro" id="IPR018247">
    <property type="entry name" value="EF_Hand_1_Ca_BS"/>
</dbReference>
<feature type="domain" description="EF-hand" evidence="6">
    <location>
        <begin position="51"/>
        <end position="86"/>
    </location>
</feature>
<dbReference type="PROSITE" id="PS50222">
    <property type="entry name" value="EF_HAND_2"/>
    <property type="match status" value="3"/>
</dbReference>
<evidence type="ECO:0000259" key="6">
    <source>
        <dbReference type="PROSITE" id="PS50222"/>
    </source>
</evidence>
<keyword evidence="5" id="KW-0449">Lipoprotein</keyword>
<dbReference type="Gene3D" id="1.10.238.10">
    <property type="entry name" value="EF-hand"/>
    <property type="match status" value="2"/>
</dbReference>
<accession>A0A3Q3MX41</accession>
<dbReference type="STRING" id="56723.ENSLBEP00000025785"/>
<feature type="domain" description="EF-hand" evidence="6">
    <location>
        <begin position="87"/>
        <end position="122"/>
    </location>
</feature>
<dbReference type="InterPro" id="IPR011992">
    <property type="entry name" value="EF-hand-dom_pair"/>
</dbReference>
<dbReference type="Ensembl" id="ENSLBET00000027074.1">
    <property type="protein sequence ID" value="ENSLBEP00000025785.1"/>
    <property type="gene ID" value="ENSLBEG00000019598.1"/>
</dbReference>
<evidence type="ECO:0000256" key="1">
    <source>
        <dbReference type="ARBA" id="ARBA00022707"/>
    </source>
</evidence>
<dbReference type="Pfam" id="PF13833">
    <property type="entry name" value="EF-hand_8"/>
    <property type="match status" value="1"/>
</dbReference>
<keyword evidence="1" id="KW-0519">Myristate</keyword>
<keyword evidence="2" id="KW-0479">Metal-binding</keyword>
<dbReference type="GO" id="GO:0008048">
    <property type="term" value="F:calcium sensitive guanylate cyclase activator activity"/>
    <property type="evidence" value="ECO:0007669"/>
    <property type="project" value="TreeGrafter"/>
</dbReference>
<feature type="domain" description="EF-hand" evidence="6">
    <location>
        <begin position="137"/>
        <end position="172"/>
    </location>
</feature>
<reference evidence="7" key="2">
    <citation type="submission" date="2025-09" db="UniProtKB">
        <authorList>
            <consortium name="Ensembl"/>
        </authorList>
    </citation>
    <scope>IDENTIFICATION</scope>
</reference>
<dbReference type="InterPro" id="IPR028846">
    <property type="entry name" value="Recoverin"/>
</dbReference>
<evidence type="ECO:0000256" key="3">
    <source>
        <dbReference type="ARBA" id="ARBA00022737"/>
    </source>
</evidence>
<dbReference type="PANTHER" id="PTHR23055">
    <property type="entry name" value="CALCIUM BINDING PROTEINS"/>
    <property type="match status" value="1"/>
</dbReference>
<dbReference type="PANTHER" id="PTHR23055:SF168">
    <property type="entry name" value="GUANYLATE CYCLASE ACTIVATING PROTEIN 7"/>
    <property type="match status" value="1"/>
</dbReference>
<evidence type="ECO:0000256" key="5">
    <source>
        <dbReference type="ARBA" id="ARBA00023288"/>
    </source>
</evidence>
<dbReference type="GO" id="GO:0005509">
    <property type="term" value="F:calcium ion binding"/>
    <property type="evidence" value="ECO:0007669"/>
    <property type="project" value="InterPro"/>
</dbReference>
<dbReference type="PRINTS" id="PR00450">
    <property type="entry name" value="RECOVERIN"/>
</dbReference>
<dbReference type="GO" id="GO:0007601">
    <property type="term" value="P:visual perception"/>
    <property type="evidence" value="ECO:0007669"/>
    <property type="project" value="TreeGrafter"/>
</dbReference>
<dbReference type="AlphaFoldDB" id="A0A3Q3MX41"/>
<name>A0A3Q3MX41_9LABR</name>
<evidence type="ECO:0000313" key="8">
    <source>
        <dbReference type="Proteomes" id="UP000261660"/>
    </source>
</evidence>
<protein>
    <submittedName>
        <fullName evidence="7">Guanylyl cyclase-activating protein 2-like</fullName>
    </submittedName>
</protein>
<dbReference type="GO" id="GO:0001917">
    <property type="term" value="C:photoreceptor inner segment"/>
    <property type="evidence" value="ECO:0007669"/>
    <property type="project" value="TreeGrafter"/>
</dbReference>
<organism evidence="7 8">
    <name type="scientific">Labrus bergylta</name>
    <name type="common">ballan wrasse</name>
    <dbReference type="NCBI Taxonomy" id="56723"/>
    <lineage>
        <taxon>Eukaryota</taxon>
        <taxon>Metazoa</taxon>
        <taxon>Chordata</taxon>
        <taxon>Craniata</taxon>
        <taxon>Vertebrata</taxon>
        <taxon>Euteleostomi</taxon>
        <taxon>Actinopterygii</taxon>
        <taxon>Neopterygii</taxon>
        <taxon>Teleostei</taxon>
        <taxon>Neoteleostei</taxon>
        <taxon>Acanthomorphata</taxon>
        <taxon>Eupercaria</taxon>
        <taxon>Labriformes</taxon>
        <taxon>Labridae</taxon>
        <taxon>Labrus</taxon>
    </lineage>
</organism>
<dbReference type="FunFam" id="1.10.238.10:FF:000052">
    <property type="entry name" value="Guanylate cyclase activator 1A"/>
    <property type="match status" value="1"/>
</dbReference>
<keyword evidence="4" id="KW-0106">Calcium</keyword>